<dbReference type="EMBL" id="BART01011996">
    <property type="protein sequence ID" value="GAG89797.1"/>
    <property type="molecule type" value="Genomic_DNA"/>
</dbReference>
<comment type="caution">
    <text evidence="1">The sequence shown here is derived from an EMBL/GenBank/DDBJ whole genome shotgun (WGS) entry which is preliminary data.</text>
</comment>
<protein>
    <submittedName>
        <fullName evidence="1">Uncharacterized protein</fullName>
    </submittedName>
</protein>
<sequence>MQYYFPEKLENEGRKIKEIAEDLEITSRQMKFLLEKAKKKMLKN</sequence>
<gene>
    <name evidence="1" type="ORF">S01H4_25260</name>
</gene>
<name>X1C943_9ZZZZ</name>
<organism evidence="1">
    <name type="scientific">marine sediment metagenome</name>
    <dbReference type="NCBI Taxonomy" id="412755"/>
    <lineage>
        <taxon>unclassified sequences</taxon>
        <taxon>metagenomes</taxon>
        <taxon>ecological metagenomes</taxon>
    </lineage>
</organism>
<reference evidence="1" key="1">
    <citation type="journal article" date="2014" name="Front. Microbiol.">
        <title>High frequency of phylogenetically diverse reductive dehalogenase-homologous genes in deep subseafloor sedimentary metagenomes.</title>
        <authorList>
            <person name="Kawai M."/>
            <person name="Futagami T."/>
            <person name="Toyoda A."/>
            <person name="Takaki Y."/>
            <person name="Nishi S."/>
            <person name="Hori S."/>
            <person name="Arai W."/>
            <person name="Tsubouchi T."/>
            <person name="Morono Y."/>
            <person name="Uchiyama I."/>
            <person name="Ito T."/>
            <person name="Fujiyama A."/>
            <person name="Inagaki F."/>
            <person name="Takami H."/>
        </authorList>
    </citation>
    <scope>NUCLEOTIDE SEQUENCE</scope>
    <source>
        <strain evidence="1">Expedition CK06-06</strain>
    </source>
</reference>
<evidence type="ECO:0000313" key="1">
    <source>
        <dbReference type="EMBL" id="GAG89797.1"/>
    </source>
</evidence>
<dbReference type="AlphaFoldDB" id="X1C943"/>
<proteinExistence type="predicted"/>
<accession>X1C943</accession>